<dbReference type="Gene3D" id="2.40.170.20">
    <property type="entry name" value="TonB-dependent receptor, beta-barrel domain"/>
    <property type="match status" value="1"/>
</dbReference>
<keyword evidence="10" id="KW-1185">Reference proteome</keyword>
<dbReference type="EMBL" id="BMYV01000001">
    <property type="protein sequence ID" value="GGX55834.1"/>
    <property type="molecule type" value="Genomic_DNA"/>
</dbReference>
<evidence type="ECO:0000256" key="5">
    <source>
        <dbReference type="SAM" id="MobiDB-lite"/>
    </source>
</evidence>
<dbReference type="PANTHER" id="PTHR47234:SF2">
    <property type="entry name" value="TONB-DEPENDENT RECEPTOR"/>
    <property type="match status" value="1"/>
</dbReference>
<dbReference type="GO" id="GO:0009279">
    <property type="term" value="C:cell outer membrane"/>
    <property type="evidence" value="ECO:0007669"/>
    <property type="project" value="UniProtKB-SubCell"/>
</dbReference>
<keyword evidence="2 4" id="KW-0472">Membrane</keyword>
<accession>A0A918K9J3</accession>
<dbReference type="Gene3D" id="2.170.130.10">
    <property type="entry name" value="TonB-dependent receptor, plug domain"/>
    <property type="match status" value="1"/>
</dbReference>
<organism evidence="9 10">
    <name type="scientific">Litorimonas cladophorae</name>
    <dbReference type="NCBI Taxonomy" id="1220491"/>
    <lineage>
        <taxon>Bacteria</taxon>
        <taxon>Pseudomonadati</taxon>
        <taxon>Pseudomonadota</taxon>
        <taxon>Alphaproteobacteria</taxon>
        <taxon>Maricaulales</taxon>
        <taxon>Robiginitomaculaceae</taxon>
    </lineage>
</organism>
<keyword evidence="6" id="KW-0732">Signal</keyword>
<dbReference type="AlphaFoldDB" id="A0A918K9J3"/>
<feature type="region of interest" description="Disordered" evidence="5">
    <location>
        <begin position="322"/>
        <end position="346"/>
    </location>
</feature>
<proteinExistence type="inferred from homology"/>
<reference evidence="9 10" key="1">
    <citation type="journal article" date="2014" name="Int. J. Syst. Evol. Microbiol.">
        <title>Complete genome sequence of Corynebacterium casei LMG S-19264T (=DSM 44701T), isolated from a smear-ripened cheese.</title>
        <authorList>
            <consortium name="US DOE Joint Genome Institute (JGI-PGF)"/>
            <person name="Walter F."/>
            <person name="Albersmeier A."/>
            <person name="Kalinowski J."/>
            <person name="Ruckert C."/>
        </authorList>
    </citation>
    <scope>NUCLEOTIDE SEQUENCE [LARGE SCALE GENOMIC DNA]</scope>
    <source>
        <strain evidence="9 10">KCTC 23968</strain>
    </source>
</reference>
<keyword evidence="9" id="KW-0675">Receptor</keyword>
<dbReference type="InterPro" id="IPR012910">
    <property type="entry name" value="Plug_dom"/>
</dbReference>
<dbReference type="RefSeq" id="WP_189579763.1">
    <property type="nucleotide sequence ID" value="NZ_BMYV01000001.1"/>
</dbReference>
<dbReference type="InterPro" id="IPR036942">
    <property type="entry name" value="Beta-barrel_TonB_sf"/>
</dbReference>
<protein>
    <submittedName>
        <fullName evidence="9">TonB-dependent receptor</fullName>
    </submittedName>
</protein>
<comment type="caution">
    <text evidence="9">The sequence shown here is derived from an EMBL/GenBank/DDBJ whole genome shotgun (WGS) entry which is preliminary data.</text>
</comment>
<evidence type="ECO:0000256" key="6">
    <source>
        <dbReference type="SAM" id="SignalP"/>
    </source>
</evidence>
<dbReference type="InterPro" id="IPR000531">
    <property type="entry name" value="Beta-barrel_TonB"/>
</dbReference>
<evidence type="ECO:0000256" key="4">
    <source>
        <dbReference type="RuleBase" id="RU003357"/>
    </source>
</evidence>
<evidence type="ECO:0000256" key="1">
    <source>
        <dbReference type="ARBA" id="ARBA00004442"/>
    </source>
</evidence>
<evidence type="ECO:0000259" key="7">
    <source>
        <dbReference type="Pfam" id="PF00593"/>
    </source>
</evidence>
<dbReference type="Pfam" id="PF00593">
    <property type="entry name" value="TonB_dep_Rec_b-barrel"/>
    <property type="match status" value="1"/>
</dbReference>
<evidence type="ECO:0000256" key="3">
    <source>
        <dbReference type="ARBA" id="ARBA00023237"/>
    </source>
</evidence>
<dbReference type="Pfam" id="PF07715">
    <property type="entry name" value="Plug"/>
    <property type="match status" value="1"/>
</dbReference>
<feature type="domain" description="TonB-dependent receptor-like beta-barrel" evidence="7">
    <location>
        <begin position="484"/>
        <end position="1034"/>
    </location>
</feature>
<dbReference type="InterPro" id="IPR037066">
    <property type="entry name" value="Plug_dom_sf"/>
</dbReference>
<sequence>MNDTIKKYLLQSTMIAGLATASFAAPVYAQDNNDDFEPVIETTDEAEEDEALDEIVVTGSRIRRTIGEAPVPLTVIDQDQADISGFNNIADFLSDIPALQGSQVPDDTTGAVLNAAGLNLLNLRNLGTQRTLVLIDGKRQVASSSGTAAIDVGTIPFIAIDRTEVVTGGASSLYGADAVSGVVNFITTRDFDGIELDGSYAEDKNGFNDGIRMSGMIGSNFDDDKGNAFLAMEYRTTQELRNREVDFLERNRFFARIDDDENSDTAIRTPDGNPNFGLFENGTLDIINDAGVLQIFAPSAVNPNGTRITFAPDGTAIPFNLGEDPRAGGTREGQSSTLINGDGTTLNGLSQSLTPKNDTVNMMARFNYEVFEDVNYYVEGRYSRSRSQTSFQPSFFGGGTPNAIGTSSGGDRVLDPGRFGRSYFTATDNAYLDPAAGAAIEGAFGLADVQRFQAEFNRSQDATRELFRVVTGLEGEFTSFFDESQNWLWDVNFNFGRTETVNRQLNVRLNDNFFAGADAIRINQDDLNQIAAAGGNAGRFALGDVVCRVQFLDEAGESTALNSIGAISQQTIDTCVPFSIFGEGAISDEALDYISADLNDKFRQEQVQITANLTGDLVDLWGAGPTLFAAGLEYRDEFSETAPDELPLNANTFANVIEPTVGSFDVFEVYGEVEVPLITDKPFFKSLSATGSLRFSDYSTIGSTETYSARAEWEPYDDLSFRGGYALAIRAPNIGELFQAASQTFAQINDPCDIINIDLGPATRAANCAAIGVPVGFDRNEVSPNSRNISVAGTIAGNPDILQEESTSYFAGLTFSPDFFPGFIVALDYFNIEIEDAVANLSINGILNNCVDGAAPDANFCNLITRNAQGEVTNFLSAPVNIGSFGSEGIDFQAVYTRDLGDIFGTSDDLGDIRISTQGTRLLSQTSQSDPLDDTSFVENRNFVGIPELRFNFDTTYTIKDLALTYSLNWTNSMQVFDRRNNLFDANNNVGGRRIDDPSETAGFNKTGSFDEHSFSAQYTIKDTVGLRAGVVNVFDKTPPGFAENNIFDFFGRRYFIGANVTF</sequence>
<evidence type="ECO:0000259" key="8">
    <source>
        <dbReference type="Pfam" id="PF07715"/>
    </source>
</evidence>
<name>A0A918K9J3_9PROT</name>
<dbReference type="PANTHER" id="PTHR47234">
    <property type="match status" value="1"/>
</dbReference>
<feature type="domain" description="TonB-dependent receptor plug" evidence="8">
    <location>
        <begin position="68"/>
        <end position="182"/>
    </location>
</feature>
<feature type="chain" id="PRO_5036883437" evidence="6">
    <location>
        <begin position="25"/>
        <end position="1063"/>
    </location>
</feature>
<keyword evidence="3" id="KW-0998">Cell outer membrane</keyword>
<dbReference type="Proteomes" id="UP000600865">
    <property type="component" value="Unassembled WGS sequence"/>
</dbReference>
<comment type="subcellular location">
    <subcellularLocation>
        <location evidence="1 4">Cell outer membrane</location>
    </subcellularLocation>
</comment>
<dbReference type="SUPFAM" id="SSF56935">
    <property type="entry name" value="Porins"/>
    <property type="match status" value="1"/>
</dbReference>
<evidence type="ECO:0000256" key="2">
    <source>
        <dbReference type="ARBA" id="ARBA00023136"/>
    </source>
</evidence>
<keyword evidence="4" id="KW-0798">TonB box</keyword>
<gene>
    <name evidence="9" type="ORF">GCM10011309_00630</name>
</gene>
<comment type="similarity">
    <text evidence="4">Belongs to the TonB-dependent receptor family.</text>
</comment>
<feature type="compositionally biased region" description="Polar residues" evidence="5">
    <location>
        <begin position="332"/>
        <end position="346"/>
    </location>
</feature>
<evidence type="ECO:0000313" key="9">
    <source>
        <dbReference type="EMBL" id="GGX55834.1"/>
    </source>
</evidence>
<evidence type="ECO:0000313" key="10">
    <source>
        <dbReference type="Proteomes" id="UP000600865"/>
    </source>
</evidence>
<feature type="signal peptide" evidence="6">
    <location>
        <begin position="1"/>
        <end position="24"/>
    </location>
</feature>